<dbReference type="GO" id="GO:0015174">
    <property type="term" value="F:basic amino acid transmembrane transporter activity"/>
    <property type="evidence" value="ECO:0007669"/>
    <property type="project" value="TreeGrafter"/>
</dbReference>
<reference evidence="10" key="1">
    <citation type="journal article" date="2018" name="BMC Genomics">
        <title>Comparative genomics of the wheat fungal pathogen Pyrenophora tritici-repentis reveals chromosomal variations and genome plasticity.</title>
        <authorList>
            <person name="Moolhuijzen P."/>
            <person name="See P.T."/>
            <person name="Hane J.K."/>
            <person name="Shi G."/>
            <person name="Liu Z."/>
            <person name="Oliver R.P."/>
            <person name="Moffat C.S."/>
        </authorList>
    </citation>
    <scope>NUCLEOTIDE SEQUENCE [LARGE SCALE GENOMIC DNA]</scope>
    <source>
        <strain evidence="10">M4</strain>
    </source>
</reference>
<feature type="compositionally biased region" description="Polar residues" evidence="7">
    <location>
        <begin position="28"/>
        <end position="37"/>
    </location>
</feature>
<keyword evidence="3" id="KW-0813">Transport</keyword>
<dbReference type="FunFam" id="1.20.1720.10:FF:000013">
    <property type="entry name" value="Related to multidrug resistance proteins"/>
    <property type="match status" value="1"/>
</dbReference>
<evidence type="ECO:0000256" key="5">
    <source>
        <dbReference type="ARBA" id="ARBA00022989"/>
    </source>
</evidence>
<reference evidence="11" key="3">
    <citation type="journal article" date="2022" name="bioRxiv">
        <title>A global pangenome for the wheat fungal pathogen Pyrenophora tritici-repentis and prediction of effector protein structural homology.</title>
        <authorList>
            <person name="Moolhuijzen P."/>
            <person name="See P.T."/>
            <person name="Shi G."/>
            <person name="Powell H.R."/>
            <person name="Cockram J."/>
            <person name="Jorgensen L.N."/>
            <person name="Benslimane H."/>
            <person name="Strelkov S.E."/>
            <person name="Turner J."/>
            <person name="Liu Z."/>
            <person name="Moffat C.S."/>
        </authorList>
    </citation>
    <scope>NUCLEOTIDE SEQUENCE</scope>
    <source>
        <strain evidence="11">86-124</strain>
    </source>
</reference>
<feature type="transmembrane region" description="Helical" evidence="8">
    <location>
        <begin position="535"/>
        <end position="554"/>
    </location>
</feature>
<dbReference type="Gene3D" id="1.20.1250.20">
    <property type="entry name" value="MFS general substrate transporter like domains"/>
    <property type="match status" value="1"/>
</dbReference>
<feature type="transmembrane region" description="Helical" evidence="8">
    <location>
        <begin position="330"/>
        <end position="354"/>
    </location>
</feature>
<feature type="transmembrane region" description="Helical" evidence="8">
    <location>
        <begin position="366"/>
        <end position="386"/>
    </location>
</feature>
<dbReference type="Proteomes" id="UP000249757">
    <property type="component" value="Unassembled WGS sequence"/>
</dbReference>
<dbReference type="SUPFAM" id="SSF103473">
    <property type="entry name" value="MFS general substrate transporter"/>
    <property type="match status" value="1"/>
</dbReference>
<feature type="domain" description="Major facilitator superfamily (MFS) profile" evidence="9">
    <location>
        <begin position="71"/>
        <end position="558"/>
    </location>
</feature>
<evidence type="ECO:0000256" key="3">
    <source>
        <dbReference type="ARBA" id="ARBA00022448"/>
    </source>
</evidence>
<dbReference type="GO" id="GO:0046943">
    <property type="term" value="F:carboxylic acid transmembrane transporter activity"/>
    <property type="evidence" value="ECO:0007669"/>
    <property type="project" value="UniProtKB-ARBA"/>
</dbReference>
<keyword evidence="5 8" id="KW-1133">Transmembrane helix</keyword>
<sequence length="574" mass="61342">MAQDQAPNETSPLLRKPHDDLQAIATDSGITTGNESANIEDGGDVERQISHNGDTFKHQGMPELKKRMKYIFPAIAIGVFLSSADQTLVVTTYGTIGTDLHALSSTSWIATGYFLTLSAFQPLYGKLSDIFGRKQCLLSAYLIFGIGSMGCGLARNMSELIAARAFAGIGGGGMSVVTSVLLSDIVGLRERGQWQGYVNMIYAVGASCGAPLGGLLADSIGWRVAFLAQGPMCALAFTAVALTLNMPKQEDSHWKAKMKKIDFLGAIILALAVLGILTGLDRGSNISWSNPVTIAGLATTPLFIVFVLVEKYVAANPFAPGRIILNKTLFACYLCNFFSFGGWLAVLFFIPLYWQVIGDYGASQAGLFLVPSIICGVSGSLLGGVYMKRTAKYYWITVIAYTNLVAGLSIILLFAGTIMQSIPIMVMGTCICAFHNGIGVTTTLIGLIANASHADQAVATACSYLFRSLGSVFGVSMCATAFNQTLRKSLQKALQGDKNAAEIAERVRAGLEYYRGLDPELKSIVRDCYGKATRAAIGVGIVLVAGSAIFAWFIKEKSLEDRKMPSDEAEEVGE</sequence>
<dbReference type="Proteomes" id="UP000245464">
    <property type="component" value="Chromosome 10"/>
</dbReference>
<dbReference type="GO" id="GO:0012505">
    <property type="term" value="C:endomembrane system"/>
    <property type="evidence" value="ECO:0007669"/>
    <property type="project" value="UniProtKB-SubCell"/>
</dbReference>
<feature type="transmembrane region" description="Helical" evidence="8">
    <location>
        <begin position="105"/>
        <end position="124"/>
    </location>
</feature>
<evidence type="ECO:0000256" key="1">
    <source>
        <dbReference type="ARBA" id="ARBA00004127"/>
    </source>
</evidence>
<evidence type="ECO:0000313" key="11">
    <source>
        <dbReference type="EMBL" id="KAI1508717.1"/>
    </source>
</evidence>
<feature type="transmembrane region" description="Helical" evidence="8">
    <location>
        <begin position="161"/>
        <end position="182"/>
    </location>
</feature>
<feature type="transmembrane region" description="Helical" evidence="8">
    <location>
        <begin position="263"/>
        <end position="280"/>
    </location>
</feature>
<dbReference type="Pfam" id="PF07690">
    <property type="entry name" value="MFS_1"/>
    <property type="match status" value="1"/>
</dbReference>
<feature type="transmembrane region" description="Helical" evidence="8">
    <location>
        <begin position="194"/>
        <end position="214"/>
    </location>
</feature>
<dbReference type="OMA" id="QAFSYTF"/>
<accession>A0A2W1I7U1</accession>
<evidence type="ECO:0000256" key="8">
    <source>
        <dbReference type="SAM" id="Phobius"/>
    </source>
</evidence>
<evidence type="ECO:0000313" key="12">
    <source>
        <dbReference type="Proteomes" id="UP000249757"/>
    </source>
</evidence>
<feature type="transmembrane region" description="Helical" evidence="8">
    <location>
        <begin position="136"/>
        <end position="155"/>
    </location>
</feature>
<dbReference type="InterPro" id="IPR036259">
    <property type="entry name" value="MFS_trans_sf"/>
</dbReference>
<evidence type="ECO:0000313" key="10">
    <source>
        <dbReference type="EMBL" id="KAF7564868.1"/>
    </source>
</evidence>
<dbReference type="OrthoDB" id="3437016at2759"/>
<keyword evidence="6 8" id="KW-0472">Membrane</keyword>
<dbReference type="Gene3D" id="1.20.1720.10">
    <property type="entry name" value="Multidrug resistance protein D"/>
    <property type="match status" value="1"/>
</dbReference>
<comment type="similarity">
    <text evidence="2">Belongs to the major facilitator superfamily.</text>
</comment>
<dbReference type="InterPro" id="IPR011701">
    <property type="entry name" value="MFS"/>
</dbReference>
<keyword evidence="12" id="KW-1185">Reference proteome</keyword>
<comment type="subcellular location">
    <subcellularLocation>
        <location evidence="1">Endomembrane system</location>
        <topology evidence="1">Multi-pass membrane protein</topology>
    </subcellularLocation>
</comment>
<comment type="caution">
    <text evidence="11">The sequence shown here is derived from an EMBL/GenBank/DDBJ whole genome shotgun (WGS) entry which is preliminary data.</text>
</comment>
<reference evidence="11" key="2">
    <citation type="submission" date="2021-05" db="EMBL/GenBank/DDBJ databases">
        <authorList>
            <person name="Moolhuijzen P.M."/>
            <person name="Moffat C.S."/>
        </authorList>
    </citation>
    <scope>NUCLEOTIDE SEQUENCE</scope>
    <source>
        <strain evidence="11">86-124</strain>
    </source>
</reference>
<evidence type="ECO:0000256" key="7">
    <source>
        <dbReference type="SAM" id="MobiDB-lite"/>
    </source>
</evidence>
<keyword evidence="4 8" id="KW-0812">Transmembrane</keyword>
<dbReference type="CDD" id="cd17502">
    <property type="entry name" value="MFS_Azr1_MDR_like"/>
    <property type="match status" value="1"/>
</dbReference>
<protein>
    <submittedName>
        <fullName evidence="10">MFS-1 multi-domain protein</fullName>
    </submittedName>
    <submittedName>
        <fullName evidence="11">Mfs multidrug transporter</fullName>
    </submittedName>
</protein>
<feature type="transmembrane region" description="Helical" evidence="8">
    <location>
        <begin position="461"/>
        <end position="482"/>
    </location>
</feature>
<feature type="transmembrane region" description="Helical" evidence="8">
    <location>
        <begin position="424"/>
        <end position="449"/>
    </location>
</feature>
<dbReference type="InterPro" id="IPR020846">
    <property type="entry name" value="MFS_dom"/>
</dbReference>
<evidence type="ECO:0000256" key="4">
    <source>
        <dbReference type="ARBA" id="ARBA00022692"/>
    </source>
</evidence>
<dbReference type="PROSITE" id="PS50850">
    <property type="entry name" value="MFS"/>
    <property type="match status" value="1"/>
</dbReference>
<dbReference type="AlphaFoldDB" id="A0A2W1I7U1"/>
<gene>
    <name evidence="11" type="ORF">Ptr86124_012346</name>
    <name evidence="10" type="ORF">PtrM4_043020</name>
</gene>
<feature type="transmembrane region" description="Helical" evidence="8">
    <location>
        <begin position="292"/>
        <end position="309"/>
    </location>
</feature>
<feature type="transmembrane region" description="Helical" evidence="8">
    <location>
        <begin position="220"/>
        <end position="242"/>
    </location>
</feature>
<dbReference type="EMBL" id="NQIK02000010">
    <property type="protein sequence ID" value="KAF7564868.1"/>
    <property type="molecule type" value="Genomic_DNA"/>
</dbReference>
<feature type="transmembrane region" description="Helical" evidence="8">
    <location>
        <begin position="393"/>
        <end position="418"/>
    </location>
</feature>
<evidence type="ECO:0000256" key="2">
    <source>
        <dbReference type="ARBA" id="ARBA00008335"/>
    </source>
</evidence>
<organism evidence="11 12">
    <name type="scientific">Pyrenophora tritici-repentis</name>
    <dbReference type="NCBI Taxonomy" id="45151"/>
    <lineage>
        <taxon>Eukaryota</taxon>
        <taxon>Fungi</taxon>
        <taxon>Dikarya</taxon>
        <taxon>Ascomycota</taxon>
        <taxon>Pezizomycotina</taxon>
        <taxon>Dothideomycetes</taxon>
        <taxon>Pleosporomycetidae</taxon>
        <taxon>Pleosporales</taxon>
        <taxon>Pleosporineae</taxon>
        <taxon>Pleosporaceae</taxon>
        <taxon>Pyrenophora</taxon>
    </lineage>
</organism>
<name>A0A2W1I7U1_9PLEO</name>
<dbReference type="GO" id="GO:0000329">
    <property type="term" value="C:fungal-type vacuole membrane"/>
    <property type="evidence" value="ECO:0007669"/>
    <property type="project" value="TreeGrafter"/>
</dbReference>
<feature type="region of interest" description="Disordered" evidence="7">
    <location>
        <begin position="27"/>
        <end position="46"/>
    </location>
</feature>
<evidence type="ECO:0000259" key="9">
    <source>
        <dbReference type="PROSITE" id="PS50850"/>
    </source>
</evidence>
<dbReference type="PANTHER" id="PTHR23501:SF84">
    <property type="entry name" value="VACUOLAR MEMBRANE AMINO ACID UPTAKE TRANSPORTER FNX2"/>
    <property type="match status" value="1"/>
</dbReference>
<proteinExistence type="inferred from homology"/>
<dbReference type="PANTHER" id="PTHR23501">
    <property type="entry name" value="MAJOR FACILITATOR SUPERFAMILY"/>
    <property type="match status" value="1"/>
</dbReference>
<feature type="transmembrane region" description="Helical" evidence="8">
    <location>
        <begin position="70"/>
        <end position="93"/>
    </location>
</feature>
<evidence type="ECO:0000256" key="6">
    <source>
        <dbReference type="ARBA" id="ARBA00023136"/>
    </source>
</evidence>
<dbReference type="EMBL" id="NRDI02000024">
    <property type="protein sequence ID" value="KAI1508717.1"/>
    <property type="molecule type" value="Genomic_DNA"/>
</dbReference>
<reference evidence="12" key="4">
    <citation type="journal article" date="2022" name="Microb. Genom.">
        <title>A global pangenome for the wheat fungal pathogen Pyrenophora tritici-repentis and prediction of effector protein structural homology.</title>
        <authorList>
            <person name="Moolhuijzen P.M."/>
            <person name="See P.T."/>
            <person name="Shi G."/>
            <person name="Powell H.R."/>
            <person name="Cockram J."/>
            <person name="Jorgensen L.N."/>
            <person name="Benslimane H."/>
            <person name="Strelkov S.E."/>
            <person name="Turner J."/>
            <person name="Liu Z."/>
            <person name="Moffat C.S."/>
        </authorList>
    </citation>
    <scope>NUCLEOTIDE SEQUENCE [LARGE SCALE GENOMIC DNA]</scope>
</reference>